<dbReference type="GO" id="GO:0003677">
    <property type="term" value="F:DNA binding"/>
    <property type="evidence" value="ECO:0007669"/>
    <property type="project" value="InterPro"/>
</dbReference>
<dbReference type="InterPro" id="IPR036691">
    <property type="entry name" value="Endo/exonu/phosph_ase_sf"/>
</dbReference>
<dbReference type="GO" id="GO:0008311">
    <property type="term" value="F:double-stranded DNA 3'-5' DNA exonuclease activity"/>
    <property type="evidence" value="ECO:0007669"/>
    <property type="project" value="TreeGrafter"/>
</dbReference>
<dbReference type="InterPro" id="IPR020847">
    <property type="entry name" value="AP_endonuclease_F1_BS"/>
</dbReference>
<evidence type="ECO:0000256" key="1">
    <source>
        <dbReference type="ARBA" id="ARBA00001936"/>
    </source>
</evidence>
<dbReference type="CDD" id="cd09087">
    <property type="entry name" value="Ape1-like_AP-endo"/>
    <property type="match status" value="1"/>
</dbReference>
<keyword evidence="3 7" id="KW-0479">Metal-binding</keyword>
<comment type="cofactor">
    <cofactor evidence="1">
        <name>Mn(2+)</name>
        <dbReference type="ChEBI" id="CHEBI:29035"/>
    </cofactor>
</comment>
<feature type="active site" evidence="6">
    <location>
        <position position="108"/>
    </location>
</feature>
<dbReference type="PROSITE" id="PS51435">
    <property type="entry name" value="AP_NUCLEASE_F1_4"/>
    <property type="match status" value="1"/>
</dbReference>
<dbReference type="GO" id="GO:0046872">
    <property type="term" value="F:metal ion binding"/>
    <property type="evidence" value="ECO:0007669"/>
    <property type="project" value="UniProtKB-KW"/>
</dbReference>
<feature type="active site" description="Proton donor/acceptor" evidence="6">
    <location>
        <position position="147"/>
    </location>
</feature>
<dbReference type="PROSITE" id="PS00728">
    <property type="entry name" value="AP_NUCLEASE_F1_3"/>
    <property type="match status" value="1"/>
</dbReference>
<evidence type="ECO:0000313" key="11">
    <source>
        <dbReference type="Proteomes" id="UP000009049"/>
    </source>
</evidence>
<dbReference type="KEGG" id="rbi:RB2501_13049"/>
<dbReference type="OrthoDB" id="9803914at2"/>
<evidence type="ECO:0000256" key="7">
    <source>
        <dbReference type="PIRSR" id="PIRSR604808-2"/>
    </source>
</evidence>
<dbReference type="PANTHER" id="PTHR22748:SF6">
    <property type="entry name" value="DNA-(APURINIC OR APYRIMIDINIC SITE) ENDONUCLEASE"/>
    <property type="match status" value="1"/>
</dbReference>
<keyword evidence="7" id="KW-0464">Manganese</keyword>
<evidence type="ECO:0000256" key="5">
    <source>
        <dbReference type="ARBA" id="ARBA00022842"/>
    </source>
</evidence>
<feature type="binding site" evidence="7">
    <location>
        <position position="244"/>
    </location>
    <ligand>
        <name>Mg(2+)</name>
        <dbReference type="ChEBI" id="CHEBI:18420"/>
        <label>1</label>
    </ligand>
</feature>
<proteinExistence type="inferred from homology"/>
<keyword evidence="4" id="KW-0378">Hydrolase</keyword>
<keyword evidence="5 7" id="KW-0460">Magnesium</keyword>
<sequence>MKIISWNVNGIRAISGKGFAGHIEDLDPDVLCLQEIKADTEIVEEIAGQLPGYAVHVHPAEKKGYSGTALLLKNAEAGVDRGPETDLLQGEGRILRADLGDFNLVNTYVPNSGANLKRLDFREEWDAAFLEYLNGLRDHKPLVLCGDLNVAHRPIDLKNDKANYNKTAGYTQREIDGMDRLHQSGLIDIFRKRHPDEVAYTYWSYRFGARKRNVGWRLDYFLISPELEGRVAGTPIYHNIEGSDHCPIGLELDA</sequence>
<evidence type="ECO:0000256" key="6">
    <source>
        <dbReference type="PIRSR" id="PIRSR604808-1"/>
    </source>
</evidence>
<reference evidence="10 11" key="1">
    <citation type="journal article" date="2009" name="J. Bacteriol.">
        <title>Complete genome sequence of Robiginitalea biformata HTCC2501.</title>
        <authorList>
            <person name="Oh H.M."/>
            <person name="Giovannoni S.J."/>
            <person name="Lee K."/>
            <person name="Ferriera S."/>
            <person name="Johnson J."/>
            <person name="Cho J.C."/>
        </authorList>
    </citation>
    <scope>NUCLEOTIDE SEQUENCE [LARGE SCALE GENOMIC DNA]</scope>
    <source>
        <strain evidence="11">ATCC BAA-864 / HTCC2501 / KCTC 12146</strain>
    </source>
</reference>
<feature type="site" description="Important for catalytic activity" evidence="8">
    <location>
        <position position="219"/>
    </location>
</feature>
<organism evidence="10 11">
    <name type="scientific">Robiginitalea biformata (strain ATCC BAA-864 / DSM 15991 / KCTC 12146 / HTCC2501)</name>
    <dbReference type="NCBI Taxonomy" id="313596"/>
    <lineage>
        <taxon>Bacteria</taxon>
        <taxon>Pseudomonadati</taxon>
        <taxon>Bacteroidota</taxon>
        <taxon>Flavobacteriia</taxon>
        <taxon>Flavobacteriales</taxon>
        <taxon>Flavobacteriaceae</taxon>
        <taxon>Robiginitalea</taxon>
    </lineage>
</organism>
<dbReference type="InterPro" id="IPR004808">
    <property type="entry name" value="AP_endonuc_1"/>
</dbReference>
<dbReference type="NCBIfam" id="TIGR00633">
    <property type="entry name" value="xth"/>
    <property type="match status" value="1"/>
</dbReference>
<feature type="binding site" evidence="7">
    <location>
        <position position="245"/>
    </location>
    <ligand>
        <name>Mg(2+)</name>
        <dbReference type="ChEBI" id="CHEBI:18420"/>
        <label>1</label>
    </ligand>
</feature>
<dbReference type="SUPFAM" id="SSF56219">
    <property type="entry name" value="DNase I-like"/>
    <property type="match status" value="1"/>
</dbReference>
<keyword evidence="11" id="KW-1185">Reference proteome</keyword>
<evidence type="ECO:0000313" key="10">
    <source>
        <dbReference type="EMBL" id="EAR15256.1"/>
    </source>
</evidence>
<feature type="binding site" evidence="7">
    <location>
        <position position="147"/>
    </location>
    <ligand>
        <name>Mg(2+)</name>
        <dbReference type="ChEBI" id="CHEBI:18420"/>
        <label>1</label>
    </ligand>
</feature>
<dbReference type="GO" id="GO:0006284">
    <property type="term" value="P:base-excision repair"/>
    <property type="evidence" value="ECO:0007669"/>
    <property type="project" value="TreeGrafter"/>
</dbReference>
<dbReference type="Gene3D" id="3.60.10.10">
    <property type="entry name" value="Endonuclease/exonuclease/phosphatase"/>
    <property type="match status" value="1"/>
</dbReference>
<dbReference type="InterPro" id="IPR020848">
    <property type="entry name" value="AP_endonuclease_F1_CS"/>
</dbReference>
<feature type="active site" description="Proton acceptor" evidence="6">
    <location>
        <position position="245"/>
    </location>
</feature>
<dbReference type="AlphaFoldDB" id="A4CK57"/>
<dbReference type="InterPro" id="IPR005135">
    <property type="entry name" value="Endo/exonuclease/phosphatase"/>
</dbReference>
<evidence type="ECO:0000256" key="2">
    <source>
        <dbReference type="ARBA" id="ARBA00007092"/>
    </source>
</evidence>
<comment type="similarity">
    <text evidence="2">Belongs to the DNA repair enzymes AP/ExoA family.</text>
</comment>
<protein>
    <submittedName>
        <fullName evidence="10">Exonuclease III</fullName>
    </submittedName>
</protein>
<feature type="site" description="Transition state stabilizer" evidence="8">
    <location>
        <position position="149"/>
    </location>
</feature>
<keyword evidence="10" id="KW-0269">Exonuclease</keyword>
<dbReference type="GO" id="GO:0008081">
    <property type="term" value="F:phosphoric diester hydrolase activity"/>
    <property type="evidence" value="ECO:0007669"/>
    <property type="project" value="TreeGrafter"/>
</dbReference>
<feature type="binding site" evidence="7">
    <location>
        <position position="149"/>
    </location>
    <ligand>
        <name>Mg(2+)</name>
        <dbReference type="ChEBI" id="CHEBI:18420"/>
        <label>1</label>
    </ligand>
</feature>
<dbReference type="RefSeq" id="WP_015754575.1">
    <property type="nucleotide sequence ID" value="NC_013222.1"/>
</dbReference>
<evidence type="ECO:0000256" key="4">
    <source>
        <dbReference type="ARBA" id="ARBA00022801"/>
    </source>
</evidence>
<gene>
    <name evidence="10" type="ordered locus">RB2501_13049</name>
</gene>
<feature type="binding site" evidence="7">
    <location>
        <position position="7"/>
    </location>
    <ligand>
        <name>Mg(2+)</name>
        <dbReference type="ChEBI" id="CHEBI:18420"/>
        <label>1</label>
    </ligand>
</feature>
<dbReference type="Proteomes" id="UP000009049">
    <property type="component" value="Chromosome"/>
</dbReference>
<dbReference type="PROSITE" id="PS00726">
    <property type="entry name" value="AP_NUCLEASE_F1_1"/>
    <property type="match status" value="1"/>
</dbReference>
<dbReference type="GO" id="GO:0003906">
    <property type="term" value="F:DNA-(apurinic or apyrimidinic site) endonuclease activity"/>
    <property type="evidence" value="ECO:0007669"/>
    <property type="project" value="TreeGrafter"/>
</dbReference>
<dbReference type="HOGENOM" id="CLU_027539_1_3_10"/>
<accession>A4CK57</accession>
<feature type="domain" description="Endonuclease/exonuclease/phosphatase" evidence="9">
    <location>
        <begin position="4"/>
        <end position="245"/>
    </location>
</feature>
<feature type="binding site" evidence="7">
    <location>
        <position position="35"/>
    </location>
    <ligand>
        <name>Mg(2+)</name>
        <dbReference type="ChEBI" id="CHEBI:18420"/>
        <label>1</label>
    </ligand>
</feature>
<feature type="site" description="Interaction with DNA substrate" evidence="8">
    <location>
        <position position="245"/>
    </location>
</feature>
<keyword evidence="10" id="KW-0540">Nuclease</keyword>
<dbReference type="NCBIfam" id="TIGR00195">
    <property type="entry name" value="exoDNase_III"/>
    <property type="match status" value="1"/>
</dbReference>
<dbReference type="PANTHER" id="PTHR22748">
    <property type="entry name" value="AP ENDONUCLEASE"/>
    <property type="match status" value="1"/>
</dbReference>
<dbReference type="STRING" id="313596.RB2501_13049"/>
<evidence type="ECO:0000259" key="9">
    <source>
        <dbReference type="Pfam" id="PF03372"/>
    </source>
</evidence>
<dbReference type="EMBL" id="CP001712">
    <property type="protein sequence ID" value="EAR15256.1"/>
    <property type="molecule type" value="Genomic_DNA"/>
</dbReference>
<dbReference type="Pfam" id="PF03372">
    <property type="entry name" value="Exo_endo_phos"/>
    <property type="match status" value="1"/>
</dbReference>
<dbReference type="eggNOG" id="COG0708">
    <property type="taxonomic scope" value="Bacteria"/>
</dbReference>
<evidence type="ECO:0000256" key="3">
    <source>
        <dbReference type="ARBA" id="ARBA00022723"/>
    </source>
</evidence>
<evidence type="ECO:0000256" key="8">
    <source>
        <dbReference type="PIRSR" id="PIRSR604808-3"/>
    </source>
</evidence>
<comment type="cofactor">
    <cofactor evidence="7">
        <name>Mg(2+)</name>
        <dbReference type="ChEBI" id="CHEBI:18420"/>
    </cofactor>
    <cofactor evidence="7">
        <name>Mn(2+)</name>
        <dbReference type="ChEBI" id="CHEBI:29035"/>
    </cofactor>
    <text evidence="7">Probably binds two magnesium or manganese ions per subunit.</text>
</comment>
<name>A4CK57_ROBBH</name>